<sequence length="220" mass="25288">MMRHSSNPAHINTKKAKKIRPQASWFARLAVLEARASKRASLIWMFYLPVIFFVYGFVLGTTYLQQDSALFVLSGFCVYSVASALFMFPVLQNYYIKALEVYRYEKADGAGRAQDLVFQGFFRFSTMAIIPVVFSAGVLYLLTVKMEFWDGMVFLDLAIINMALNQTWIALLTFVLCAFPNYSARLSPMISSVAGFSSGFFVPRDETEWYYRWIFYINPN</sequence>
<reference evidence="7" key="1">
    <citation type="submission" date="2017-05" db="UniProtKB">
        <authorList>
            <consortium name="EnsemblMetazoa"/>
        </authorList>
    </citation>
    <scope>IDENTIFICATION</scope>
</reference>
<comment type="subcellular location">
    <subcellularLocation>
        <location evidence="1">Membrane</location>
        <topology evidence="1">Multi-pass membrane protein</topology>
    </subcellularLocation>
</comment>
<name>A0A1X7SM46_AMPQE</name>
<evidence type="ECO:0000256" key="4">
    <source>
        <dbReference type="ARBA" id="ARBA00023136"/>
    </source>
</evidence>
<evidence type="ECO:0000256" key="1">
    <source>
        <dbReference type="ARBA" id="ARBA00004141"/>
    </source>
</evidence>
<evidence type="ECO:0000259" key="6">
    <source>
        <dbReference type="Pfam" id="PF01061"/>
    </source>
</evidence>
<feature type="transmembrane region" description="Helical" evidence="5">
    <location>
        <begin position="154"/>
        <end position="179"/>
    </location>
</feature>
<keyword evidence="4 5" id="KW-0472">Membrane</keyword>
<dbReference type="GO" id="GO:0016020">
    <property type="term" value="C:membrane"/>
    <property type="evidence" value="ECO:0007669"/>
    <property type="project" value="UniProtKB-SubCell"/>
</dbReference>
<evidence type="ECO:0000256" key="2">
    <source>
        <dbReference type="ARBA" id="ARBA00022692"/>
    </source>
</evidence>
<dbReference type="InParanoid" id="A0A1X7SM46"/>
<evidence type="ECO:0000256" key="3">
    <source>
        <dbReference type="ARBA" id="ARBA00022989"/>
    </source>
</evidence>
<dbReference type="InterPro" id="IPR013525">
    <property type="entry name" value="ABC2_TM"/>
</dbReference>
<feature type="transmembrane region" description="Helical" evidence="5">
    <location>
        <begin position="116"/>
        <end position="142"/>
    </location>
</feature>
<feature type="transmembrane region" description="Helical" evidence="5">
    <location>
        <begin position="70"/>
        <end position="95"/>
    </location>
</feature>
<dbReference type="GO" id="GO:0140359">
    <property type="term" value="F:ABC-type transporter activity"/>
    <property type="evidence" value="ECO:0007669"/>
    <property type="project" value="InterPro"/>
</dbReference>
<accession>A0A1X7SM46</accession>
<keyword evidence="2 5" id="KW-0812">Transmembrane</keyword>
<dbReference type="Pfam" id="PF01061">
    <property type="entry name" value="ABC2_membrane"/>
    <property type="match status" value="1"/>
</dbReference>
<dbReference type="EnsemblMetazoa" id="Aqu2.1.03104_001">
    <property type="protein sequence ID" value="Aqu2.1.03104_001"/>
    <property type="gene ID" value="Aqu2.1.03104"/>
</dbReference>
<evidence type="ECO:0000313" key="7">
    <source>
        <dbReference type="EnsemblMetazoa" id="Aqu2.1.03104_001"/>
    </source>
</evidence>
<keyword evidence="3 5" id="KW-1133">Transmembrane helix</keyword>
<evidence type="ECO:0000256" key="5">
    <source>
        <dbReference type="SAM" id="Phobius"/>
    </source>
</evidence>
<dbReference type="AlphaFoldDB" id="A0A1X7SM46"/>
<dbReference type="OrthoDB" id="5958642at2759"/>
<feature type="domain" description="ABC-2 type transporter transmembrane" evidence="6">
    <location>
        <begin position="43"/>
        <end position="219"/>
    </location>
</feature>
<organism evidence="7">
    <name type="scientific">Amphimedon queenslandica</name>
    <name type="common">Sponge</name>
    <dbReference type="NCBI Taxonomy" id="400682"/>
    <lineage>
        <taxon>Eukaryota</taxon>
        <taxon>Metazoa</taxon>
        <taxon>Porifera</taxon>
        <taxon>Demospongiae</taxon>
        <taxon>Heteroscleromorpha</taxon>
        <taxon>Haplosclerida</taxon>
        <taxon>Niphatidae</taxon>
        <taxon>Amphimedon</taxon>
    </lineage>
</organism>
<protein>
    <recommendedName>
        <fullName evidence="6">ABC-2 type transporter transmembrane domain-containing protein</fullName>
    </recommendedName>
</protein>
<proteinExistence type="predicted"/>
<feature type="transmembrane region" description="Helical" evidence="5">
    <location>
        <begin position="42"/>
        <end position="64"/>
    </location>
</feature>